<evidence type="ECO:0008006" key="4">
    <source>
        <dbReference type="Google" id="ProtNLM"/>
    </source>
</evidence>
<dbReference type="Pfam" id="PF13715">
    <property type="entry name" value="CarbopepD_reg_2"/>
    <property type="match status" value="1"/>
</dbReference>
<dbReference type="EMBL" id="OU015584">
    <property type="protein sequence ID" value="CAG5077905.1"/>
    <property type="molecule type" value="Genomic_DNA"/>
</dbReference>
<feature type="signal peptide" evidence="1">
    <location>
        <begin position="1"/>
        <end position="19"/>
    </location>
</feature>
<evidence type="ECO:0000313" key="2">
    <source>
        <dbReference type="EMBL" id="CAG5077905.1"/>
    </source>
</evidence>
<dbReference type="InterPro" id="IPR043741">
    <property type="entry name" value="DUF5686"/>
</dbReference>
<reference evidence="2" key="1">
    <citation type="submission" date="2021-04" db="EMBL/GenBank/DDBJ databases">
        <authorList>
            <person name="Rodrigo-Torres L."/>
            <person name="Arahal R. D."/>
            <person name="Lucena T."/>
        </authorList>
    </citation>
    <scope>NUCLEOTIDE SEQUENCE</scope>
    <source>
        <strain evidence="2">AS29M-1</strain>
    </source>
</reference>
<name>A0A916JKX9_9FLAO</name>
<sequence length="820" mass="95745">MGKWLVHTLLIFTCFLSYAQKTKVSGIVVDAVNGDTLPFVNIYFQDTKIGTTSDLEGKYVLESYYAADTLVASFVGYRTFKQKIQKDIAQEVVIKMLPADEDLPELVVLPNDENPAHPILRKIIKNKEINNREKLAFYEYEVYNKIELDLNNITEEFTQSKAFKKFDFIFENIDSTGDKTYLPVFMSESISDFYYRKDPKSEKEYIKATKVSGVSNESVSQFTGDMYQKVNVYENFLPVFGKNFVSPISDRGLNYYKYYLMDSVFIDKYWCYEMQFIPKRKGELTVEGTMWVNDTTYAIKYIEGKISKDANINFVNELTVSQTFEQVKDEVWMLTKDELLVDFEVADRAMGFYGRKTTSYRDFKINEPKDEEFYSGVENIFVNDSAQDYAEEFWEENRHEELTDNQKGVYHMIDTLEDLPIINTYIDFIQTVTTGYWVIGKVELGPLYSSWSYNAVEGNRFRFGMRTSNDFSKMIELSGYGAYGLIDKEFKYGLGTRFFITKKPRRLVQLVYKHDVEQVGMSSNAYNNTSIVTFLRRNPYNKLVFNTEYRINYFREWFPGFSSELLLRNSTFSPLGITQFNQLHSDGTVTPQVSLTATEVAFNTRFAYNEEFLSGEFERISLGTKYPVISMTYTYGIPNLLGSKYEYHKARLSFNHKLPMGIFGTFKYQFEVGKIFGKAPYPLLEVHNGNETWNYNETAFNMMNILEFVSDEYISFKAHQHFDGLFLNKIPLIRKLMWREVVTLTGVYGRLSKKNIDLMELPSYTTTLQQKPYLEMAAGIENIFKFLRVDVLWRMTYLDNEYDGIKVSRIGIRGKLQFDF</sequence>
<dbReference type="InterPro" id="IPR008969">
    <property type="entry name" value="CarboxyPept-like_regulatory"/>
</dbReference>
<evidence type="ECO:0000313" key="3">
    <source>
        <dbReference type="Proteomes" id="UP000683507"/>
    </source>
</evidence>
<dbReference type="AlphaFoldDB" id="A0A916JKX9"/>
<proteinExistence type="predicted"/>
<protein>
    <recommendedName>
        <fullName evidence="4">Carboxypeptidase-like regulatory domain-containing protein</fullName>
    </recommendedName>
</protein>
<feature type="chain" id="PRO_5037087763" description="Carboxypeptidase-like regulatory domain-containing protein" evidence="1">
    <location>
        <begin position="20"/>
        <end position="820"/>
    </location>
</feature>
<dbReference type="Proteomes" id="UP000683507">
    <property type="component" value="Chromosome"/>
</dbReference>
<keyword evidence="1" id="KW-0732">Signal</keyword>
<keyword evidence="3" id="KW-1185">Reference proteome</keyword>
<gene>
    <name evidence="2" type="ORF">CRYO30217_00512</name>
</gene>
<organism evidence="2 3">
    <name type="scientific">Parvicella tangerina</name>
    <dbReference type="NCBI Taxonomy" id="2829795"/>
    <lineage>
        <taxon>Bacteria</taxon>
        <taxon>Pseudomonadati</taxon>
        <taxon>Bacteroidota</taxon>
        <taxon>Flavobacteriia</taxon>
        <taxon>Flavobacteriales</taxon>
        <taxon>Parvicellaceae</taxon>
        <taxon>Parvicella</taxon>
    </lineage>
</organism>
<dbReference type="Pfam" id="PF18939">
    <property type="entry name" value="DUF5686"/>
    <property type="match status" value="1"/>
</dbReference>
<dbReference type="KEGG" id="ptan:CRYO30217_00512"/>
<accession>A0A916JKX9</accession>
<dbReference type="RefSeq" id="WP_258540744.1">
    <property type="nucleotide sequence ID" value="NZ_OU015584.1"/>
</dbReference>
<evidence type="ECO:0000256" key="1">
    <source>
        <dbReference type="SAM" id="SignalP"/>
    </source>
</evidence>
<dbReference type="SUPFAM" id="SSF49464">
    <property type="entry name" value="Carboxypeptidase regulatory domain-like"/>
    <property type="match status" value="1"/>
</dbReference>